<organism evidence="3 4">
    <name type="scientific">Anopheles dirus</name>
    <dbReference type="NCBI Taxonomy" id="7168"/>
    <lineage>
        <taxon>Eukaryota</taxon>
        <taxon>Metazoa</taxon>
        <taxon>Ecdysozoa</taxon>
        <taxon>Arthropoda</taxon>
        <taxon>Hexapoda</taxon>
        <taxon>Insecta</taxon>
        <taxon>Pterygota</taxon>
        <taxon>Neoptera</taxon>
        <taxon>Endopterygota</taxon>
        <taxon>Diptera</taxon>
        <taxon>Nematocera</taxon>
        <taxon>Culicoidea</taxon>
        <taxon>Culicidae</taxon>
        <taxon>Anophelinae</taxon>
        <taxon>Anopheles</taxon>
    </lineage>
</organism>
<feature type="region of interest" description="Disordered" evidence="2">
    <location>
        <begin position="1524"/>
        <end position="1566"/>
    </location>
</feature>
<dbReference type="EnsemblMetazoa" id="ADIR015894-RA">
    <property type="protein sequence ID" value="ADIR015894-PA"/>
    <property type="gene ID" value="ADIR015894"/>
</dbReference>
<protein>
    <submittedName>
        <fullName evidence="3">Uncharacterized protein</fullName>
    </submittedName>
</protein>
<feature type="region of interest" description="Disordered" evidence="2">
    <location>
        <begin position="1466"/>
        <end position="1502"/>
    </location>
</feature>
<reference evidence="4" key="1">
    <citation type="submission" date="2013-03" db="EMBL/GenBank/DDBJ databases">
        <title>The Genome Sequence of Anopheles dirus WRAIR2.</title>
        <authorList>
            <consortium name="The Broad Institute Genomics Platform"/>
            <person name="Neafsey D.E."/>
            <person name="Walton C."/>
            <person name="Walker B."/>
            <person name="Young S.K."/>
            <person name="Zeng Q."/>
            <person name="Gargeya S."/>
            <person name="Fitzgerald M."/>
            <person name="Haas B."/>
            <person name="Abouelleil A."/>
            <person name="Allen A.W."/>
            <person name="Alvarado L."/>
            <person name="Arachchi H.M."/>
            <person name="Berlin A.M."/>
            <person name="Chapman S.B."/>
            <person name="Gainer-Dewar J."/>
            <person name="Goldberg J."/>
            <person name="Griggs A."/>
            <person name="Gujja S."/>
            <person name="Hansen M."/>
            <person name="Howarth C."/>
            <person name="Imamovic A."/>
            <person name="Ireland A."/>
            <person name="Larimer J."/>
            <person name="McCowan C."/>
            <person name="Murphy C."/>
            <person name="Pearson M."/>
            <person name="Poon T.W."/>
            <person name="Priest M."/>
            <person name="Roberts A."/>
            <person name="Saif S."/>
            <person name="Shea T."/>
            <person name="Sisk P."/>
            <person name="Sykes S."/>
            <person name="Wortman J."/>
            <person name="Nusbaum C."/>
            <person name="Birren B."/>
        </authorList>
    </citation>
    <scope>NUCLEOTIDE SEQUENCE [LARGE SCALE GENOMIC DNA]</scope>
    <source>
        <strain evidence="4">WRAIR2</strain>
    </source>
</reference>
<evidence type="ECO:0000313" key="3">
    <source>
        <dbReference type="EnsemblMetazoa" id="ADIR015894-PA"/>
    </source>
</evidence>
<feature type="region of interest" description="Disordered" evidence="2">
    <location>
        <begin position="457"/>
        <end position="477"/>
    </location>
</feature>
<feature type="region of interest" description="Disordered" evidence="2">
    <location>
        <begin position="1227"/>
        <end position="1258"/>
    </location>
</feature>
<reference evidence="3" key="2">
    <citation type="submission" date="2020-05" db="UniProtKB">
        <authorList>
            <consortium name="EnsemblMetazoa"/>
        </authorList>
    </citation>
    <scope>IDENTIFICATION</scope>
    <source>
        <strain evidence="3">WRAIR2</strain>
    </source>
</reference>
<feature type="compositionally biased region" description="Low complexity" evidence="2">
    <location>
        <begin position="1526"/>
        <end position="1541"/>
    </location>
</feature>
<feature type="region of interest" description="Disordered" evidence="2">
    <location>
        <begin position="286"/>
        <end position="305"/>
    </location>
</feature>
<keyword evidence="4" id="KW-1185">Reference proteome</keyword>
<feature type="compositionally biased region" description="Low complexity" evidence="2">
    <location>
        <begin position="1174"/>
        <end position="1184"/>
    </location>
</feature>
<dbReference type="STRING" id="7168.A0A1Y9H2L5"/>
<feature type="compositionally biased region" description="Polar residues" evidence="2">
    <location>
        <begin position="1636"/>
        <end position="1652"/>
    </location>
</feature>
<feature type="compositionally biased region" description="Basic and acidic residues" evidence="2">
    <location>
        <begin position="1473"/>
        <end position="1483"/>
    </location>
</feature>
<evidence type="ECO:0000313" key="4">
    <source>
        <dbReference type="Proteomes" id="UP000075884"/>
    </source>
</evidence>
<feature type="region of interest" description="Disordered" evidence="2">
    <location>
        <begin position="125"/>
        <end position="155"/>
    </location>
</feature>
<accession>A0A1Y9H2L5</accession>
<proteinExistence type="predicted"/>
<name>A0A1Y9H2L5_9DIPT</name>
<feature type="coiled-coil region" evidence="1">
    <location>
        <begin position="598"/>
        <end position="689"/>
    </location>
</feature>
<feature type="region of interest" description="Disordered" evidence="2">
    <location>
        <begin position="763"/>
        <end position="805"/>
    </location>
</feature>
<evidence type="ECO:0000256" key="1">
    <source>
        <dbReference type="SAM" id="Coils"/>
    </source>
</evidence>
<feature type="coiled-coil region" evidence="1">
    <location>
        <begin position="41"/>
        <end position="72"/>
    </location>
</feature>
<feature type="region of interest" description="Disordered" evidence="2">
    <location>
        <begin position="1614"/>
        <end position="1726"/>
    </location>
</feature>
<feature type="coiled-coil region" evidence="1">
    <location>
        <begin position="1119"/>
        <end position="1146"/>
    </location>
</feature>
<evidence type="ECO:0000256" key="2">
    <source>
        <dbReference type="SAM" id="MobiDB-lite"/>
    </source>
</evidence>
<feature type="compositionally biased region" description="Low complexity" evidence="2">
    <location>
        <begin position="724"/>
        <end position="737"/>
    </location>
</feature>
<feature type="compositionally biased region" description="Basic and acidic residues" evidence="2">
    <location>
        <begin position="135"/>
        <end position="148"/>
    </location>
</feature>
<feature type="compositionally biased region" description="Low complexity" evidence="2">
    <location>
        <begin position="1682"/>
        <end position="1696"/>
    </location>
</feature>
<feature type="region of interest" description="Disordered" evidence="2">
    <location>
        <begin position="358"/>
        <end position="377"/>
    </location>
</feature>
<dbReference type="VEuPathDB" id="VectorBase:ADIR015894"/>
<feature type="region of interest" description="Disordered" evidence="2">
    <location>
        <begin position="1173"/>
        <end position="1209"/>
    </location>
</feature>
<feature type="compositionally biased region" description="Polar residues" evidence="2">
    <location>
        <begin position="1663"/>
        <end position="1673"/>
    </location>
</feature>
<feature type="compositionally biased region" description="Basic and acidic residues" evidence="2">
    <location>
        <begin position="463"/>
        <end position="477"/>
    </location>
</feature>
<sequence length="1726" mass="189192">MSVGVTVHDVDLPPANPLDDLENVRKAANEKLRIRRLVEVRQQSKQLAAKVRQNYQQAKEKELAKIEQTKREELKCWKRKHIRQLQDEYARGVCEVGEAHRAAEAAEECAVWFEEKRAAQQATALQRGKTAEANAARERERKEALKEAKTRKKPYVPSKSIAVQASIPVEDSSVGEPLQARATVPNEISTSTDPTPSPYEQFRSSRKQNVGLPTVHETLASESDDDLYCPGTAYQRDKENVPNRTDHVAQDYNATAFTSPSDFQPTVVEPQRRLQPFTQITELIQQRRHRQQQQLPGPYDTRPPAPTYRVTPAGAYAIQKTVQFDDMSDNTLSFPTSSVLTNDDRPFPIAAAESPRKVAPRKLVEKPRVSPVQQGVQSASVVTKRGKAVLPESSTASGSYGGESTKVQYYDCNTKFRKEYDQPVGFVQREERRMDGPTGMEEANRYEELQQKLASARSASVVDRAKPALEKQQTRKDYEKLSQELDKLTRTENKLKSLAAPSKPVPSEVMLKQKAETRQRKANEAIERLLQQRALVTCPVVQTYPEVKRPTVRPSVVNVASAAPTGGQDVSTDSCASIVLGTFERPAIPLPSEEVSGAGQAVDKIAKLTELLNQINEQRRLLTEEIAREKVEEAAKVAPDGGGKIREEIDRLERMKRRQVELIEQQELLKKREREVEELSRQLDEKMAKLPLQKGVKKATKQQQPAVHVETKAAKGLIDVDVVQPSQSSSSSEQTASRGTYESISERADDAPVKIIITVNDKATGTPSRKKHRKKILQKNKSPAKAVEKPRQRIDREPEAAAQPIAKPLPTRQETLLTKVTQRKAAASKTIDFSPGSSSTTSTVYRTLPPKIGSLKINELLPAPSKQPTVAVVPDAPKHSTGAKHVLQKAGSFGSGAKGANLNPHLLKYIVRLLGMSRQSIDQLGVSTTSVSTPSESVVNVSSNRSGAALAPDEEEIERTERLRKFIDENYNFLQEIDETLRRSDQSTVGDRSEIDEQSVVDAAEVSRVEGVWMDTLRRRERRMKKNKDKKKAAAQLSLNEHVAHAVPVAPPISAPVVPPPVAAQAVVKEGSLKSILKSPKRDASSKVAKIITPQGHVEVINLSDREEQEILDRYSQLTERCSQRITELSQMINQVREEKRRLIEDSISSLDQQDSSTKYMELPVVLGAGAGAGSRAQVAGPPAARDESAASPDPAPTPPAQPTADDPVSEEIDNIFSSKQIGLSKDSGIAMSRPLTASDIRESPSEEGSQGKEPLPFEPFLKDIPKPGEMQAVAAVGPAKGAARRTAPPVAIARFSPQLPDELPMHELSTIPEVETPAVATSKVNDVSVTTTVGADSSNAAEQVLVQARNRLLLNESAPDIGYDRFPDYEEYVRATAASGSFVRMELDRTAAPNERFEPLRLDITEERDPTRLEYRRYPAPAPAFDITEDGEITLQRSASKSASDTSLPDVVAELKKLNIIMKPFDNNSLDDSNRSTPRSEGRQALPQGRSNQAPGDGNDAALQQLSDSLRLQWASSMLKRNQLAQAPGHSSGSSPSSQHVSDANGGRYDDTIDDGAGSGKPPNLKEFISRELMVRTQSDLQSNSSVSSSSHGSHSTLLRSLLNLSAHLNHSNAYSSPGRELLMHTPTDGKTVHRTSTPVASKSTTVSGNSFRLPGDGGNTDPVTTNRTETGLFSGESRLSSVHWSTSSGGNSSSERQEPPGPPLAKLTAPDVRLERTSANRDGK</sequence>
<feature type="compositionally biased region" description="Basic residues" evidence="2">
    <location>
        <begin position="768"/>
        <end position="778"/>
    </location>
</feature>
<feature type="compositionally biased region" description="Basic and acidic residues" evidence="2">
    <location>
        <begin position="786"/>
        <end position="799"/>
    </location>
</feature>
<feature type="compositionally biased region" description="Basic and acidic residues" evidence="2">
    <location>
        <begin position="1714"/>
        <end position="1726"/>
    </location>
</feature>
<feature type="region of interest" description="Disordered" evidence="2">
    <location>
        <begin position="721"/>
        <end position="745"/>
    </location>
</feature>
<keyword evidence="1" id="KW-0175">Coiled coil</keyword>
<dbReference type="Proteomes" id="UP000075884">
    <property type="component" value="Unassembled WGS sequence"/>
</dbReference>